<comment type="caution">
    <text evidence="2">The sequence shown here is derived from an EMBL/GenBank/DDBJ whole genome shotgun (WGS) entry which is preliminary data.</text>
</comment>
<evidence type="ECO:0000256" key="1">
    <source>
        <dbReference type="SAM" id="MobiDB-lite"/>
    </source>
</evidence>
<dbReference type="Proteomes" id="UP000823775">
    <property type="component" value="Unassembled WGS sequence"/>
</dbReference>
<feature type="region of interest" description="Disordered" evidence="1">
    <location>
        <begin position="144"/>
        <end position="173"/>
    </location>
</feature>
<feature type="compositionally biased region" description="Basic and acidic residues" evidence="1">
    <location>
        <begin position="160"/>
        <end position="173"/>
    </location>
</feature>
<keyword evidence="3" id="KW-1185">Reference proteome</keyword>
<reference evidence="2 3" key="1">
    <citation type="journal article" date="2021" name="BMC Genomics">
        <title>Datura genome reveals duplications of psychoactive alkaloid biosynthetic genes and high mutation rate following tissue culture.</title>
        <authorList>
            <person name="Rajewski A."/>
            <person name="Carter-House D."/>
            <person name="Stajich J."/>
            <person name="Litt A."/>
        </authorList>
    </citation>
    <scope>NUCLEOTIDE SEQUENCE [LARGE SCALE GENOMIC DNA]</scope>
    <source>
        <strain evidence="2">AR-01</strain>
    </source>
</reference>
<protein>
    <submittedName>
        <fullName evidence="2">Uncharacterized protein</fullName>
    </submittedName>
</protein>
<evidence type="ECO:0000313" key="3">
    <source>
        <dbReference type="Proteomes" id="UP000823775"/>
    </source>
</evidence>
<name>A0ABS8SIS4_DATST</name>
<evidence type="ECO:0000313" key="2">
    <source>
        <dbReference type="EMBL" id="MCD7458718.1"/>
    </source>
</evidence>
<accession>A0ABS8SIS4</accession>
<sequence>MVVRRRRRFFRWWPEKEENGGVTGEVRQVARHPMRRWWCDGFYGSDGGKRRGREKEERNGGVHRWIGIRVGTTGAAVRRPWQPETMEREEMVVRQRRRFFRWWPEKQRHAALRRATAREEGRGVMLLRRSSGGCRGVVLFTGEDGDGRGGAGGGTLAGKDAGEKEGERDAADFSEGKEKIKNYKRVWG</sequence>
<gene>
    <name evidence="2" type="ORF">HAX54_038973</name>
</gene>
<dbReference type="EMBL" id="JACEIK010000536">
    <property type="protein sequence ID" value="MCD7458718.1"/>
    <property type="molecule type" value="Genomic_DNA"/>
</dbReference>
<proteinExistence type="predicted"/>
<organism evidence="2 3">
    <name type="scientific">Datura stramonium</name>
    <name type="common">Jimsonweed</name>
    <name type="synonym">Common thornapple</name>
    <dbReference type="NCBI Taxonomy" id="4076"/>
    <lineage>
        <taxon>Eukaryota</taxon>
        <taxon>Viridiplantae</taxon>
        <taxon>Streptophyta</taxon>
        <taxon>Embryophyta</taxon>
        <taxon>Tracheophyta</taxon>
        <taxon>Spermatophyta</taxon>
        <taxon>Magnoliopsida</taxon>
        <taxon>eudicotyledons</taxon>
        <taxon>Gunneridae</taxon>
        <taxon>Pentapetalae</taxon>
        <taxon>asterids</taxon>
        <taxon>lamiids</taxon>
        <taxon>Solanales</taxon>
        <taxon>Solanaceae</taxon>
        <taxon>Solanoideae</taxon>
        <taxon>Datureae</taxon>
        <taxon>Datura</taxon>
    </lineage>
</organism>